<feature type="region of interest" description="Disordered" evidence="1">
    <location>
        <begin position="69"/>
        <end position="89"/>
    </location>
</feature>
<dbReference type="RefSeq" id="WP_123046348.1">
    <property type="nucleotide sequence ID" value="NZ_RDSR01000019.1"/>
</dbReference>
<keyword evidence="3" id="KW-1185">Reference proteome</keyword>
<proteinExistence type="predicted"/>
<organism evidence="2 3">
    <name type="scientific">Cryobacterium tepidiphilum</name>
    <dbReference type="NCBI Taxonomy" id="2486026"/>
    <lineage>
        <taxon>Bacteria</taxon>
        <taxon>Bacillati</taxon>
        <taxon>Actinomycetota</taxon>
        <taxon>Actinomycetes</taxon>
        <taxon>Micrococcales</taxon>
        <taxon>Microbacteriaceae</taxon>
        <taxon>Cryobacterium</taxon>
    </lineage>
</organism>
<name>A0A3M8L1C2_9MICO</name>
<dbReference type="EMBL" id="RDSR01000019">
    <property type="protein sequence ID" value="RNE59156.1"/>
    <property type="molecule type" value="Genomic_DNA"/>
</dbReference>
<accession>A0A3M8L1C2</accession>
<dbReference type="Proteomes" id="UP000279859">
    <property type="component" value="Unassembled WGS sequence"/>
</dbReference>
<gene>
    <name evidence="2" type="ORF">EEJ31_11055</name>
</gene>
<evidence type="ECO:0000313" key="2">
    <source>
        <dbReference type="EMBL" id="RNE59156.1"/>
    </source>
</evidence>
<evidence type="ECO:0000256" key="1">
    <source>
        <dbReference type="SAM" id="MobiDB-lite"/>
    </source>
</evidence>
<protein>
    <submittedName>
        <fullName evidence="2">Uncharacterized protein</fullName>
    </submittedName>
</protein>
<evidence type="ECO:0000313" key="3">
    <source>
        <dbReference type="Proteomes" id="UP000279859"/>
    </source>
</evidence>
<dbReference type="AlphaFoldDB" id="A0A3M8L1C2"/>
<sequence>MSPEAHHAEYIAEFIDGPLEGDTEKRALVDGKQEPEITMMALVDGLESMFWYYEVDTRDVQGELHARYTFNAPESDPSVSDDDQKLDAV</sequence>
<reference evidence="2 3" key="1">
    <citation type="submission" date="2018-11" db="EMBL/GenBank/DDBJ databases">
        <title>Cryobacterium sp. nov., isolated from rhizosphere soil of lettuce.</title>
        <authorList>
            <person name="Wang Y."/>
        </authorList>
    </citation>
    <scope>NUCLEOTIDE SEQUENCE [LARGE SCALE GENOMIC DNA]</scope>
    <source>
        <strain evidence="2 3">NEAU-85</strain>
    </source>
</reference>
<comment type="caution">
    <text evidence="2">The sequence shown here is derived from an EMBL/GenBank/DDBJ whole genome shotgun (WGS) entry which is preliminary data.</text>
</comment>
<dbReference type="OrthoDB" id="5120845at2"/>